<dbReference type="RefSeq" id="WP_219500723.1">
    <property type="nucleotide sequence ID" value="NZ_JAHXDN010000002.1"/>
</dbReference>
<keyword evidence="3" id="KW-1185">Reference proteome</keyword>
<dbReference type="EMBL" id="JAHXDN010000002">
    <property type="protein sequence ID" value="MBW4707660.1"/>
    <property type="molecule type" value="Genomic_DNA"/>
</dbReference>
<proteinExistence type="predicted"/>
<dbReference type="AlphaFoldDB" id="A0A9X1FTQ0"/>
<organism evidence="2 3">
    <name type="scientific">Roseobacter insulae</name>
    <dbReference type="NCBI Taxonomy" id="2859783"/>
    <lineage>
        <taxon>Bacteria</taxon>
        <taxon>Pseudomonadati</taxon>
        <taxon>Pseudomonadota</taxon>
        <taxon>Alphaproteobacteria</taxon>
        <taxon>Rhodobacterales</taxon>
        <taxon>Roseobacteraceae</taxon>
        <taxon>Roseobacter</taxon>
    </lineage>
</organism>
<reference evidence="2" key="1">
    <citation type="submission" date="2021-07" db="EMBL/GenBank/DDBJ databases">
        <title>Roseobacter insulae sp. nov., isolated from a tidal flat.</title>
        <authorList>
            <person name="Park S."/>
            <person name="Yoon J.-H."/>
        </authorList>
    </citation>
    <scope>NUCLEOTIDE SEQUENCE</scope>
    <source>
        <strain evidence="2">YSTF-M11</strain>
    </source>
</reference>
<protein>
    <submittedName>
        <fullName evidence="2">Uncharacterized protein</fullName>
    </submittedName>
</protein>
<feature type="region of interest" description="Disordered" evidence="1">
    <location>
        <begin position="1"/>
        <end position="59"/>
    </location>
</feature>
<dbReference type="Proteomes" id="UP001138661">
    <property type="component" value="Unassembled WGS sequence"/>
</dbReference>
<name>A0A9X1FTQ0_9RHOB</name>
<sequence>MIKNFGPASDMPGGVLRNGMVTPTRSGAPVGTHPAVGPMHPLIQETRDSRIEQRSARAA</sequence>
<evidence type="ECO:0000256" key="1">
    <source>
        <dbReference type="SAM" id="MobiDB-lite"/>
    </source>
</evidence>
<accession>A0A9X1FTQ0</accession>
<comment type="caution">
    <text evidence="2">The sequence shown here is derived from an EMBL/GenBank/DDBJ whole genome shotgun (WGS) entry which is preliminary data.</text>
</comment>
<gene>
    <name evidence="2" type="ORF">KX928_07660</name>
</gene>
<feature type="compositionally biased region" description="Basic and acidic residues" evidence="1">
    <location>
        <begin position="45"/>
        <end position="59"/>
    </location>
</feature>
<evidence type="ECO:0000313" key="2">
    <source>
        <dbReference type="EMBL" id="MBW4707660.1"/>
    </source>
</evidence>
<evidence type="ECO:0000313" key="3">
    <source>
        <dbReference type="Proteomes" id="UP001138661"/>
    </source>
</evidence>